<evidence type="ECO:0000313" key="9">
    <source>
        <dbReference type="EMBL" id="MBP0483810.1"/>
    </source>
</evidence>
<proteinExistence type="predicted"/>
<evidence type="ECO:0000259" key="8">
    <source>
        <dbReference type="Pfam" id="PF01694"/>
    </source>
</evidence>
<evidence type="ECO:0000313" key="10">
    <source>
        <dbReference type="Proteomes" id="UP000675940"/>
    </source>
</evidence>
<reference evidence="9" key="1">
    <citation type="submission" date="2021-03" db="EMBL/GenBank/DDBJ databases">
        <title>Sagittula salina sp. nov. strain M10.9X isolated from the marine waste.</title>
        <authorList>
            <person name="Satari L."/>
            <person name="Molina-Menor E."/>
            <person name="Vidal-Verdu A."/>
            <person name="Pascual J."/>
            <person name="Pereto J."/>
            <person name="Porcar M."/>
        </authorList>
    </citation>
    <scope>NUCLEOTIDE SEQUENCE</scope>
    <source>
        <strain evidence="9">M10.9X</strain>
    </source>
</reference>
<feature type="transmembrane region" description="Helical" evidence="7">
    <location>
        <begin position="86"/>
        <end position="107"/>
    </location>
</feature>
<dbReference type="PANTHER" id="PTHR43066:SF26">
    <property type="entry name" value="RHOMBOID PROTEASE GLPG"/>
    <property type="match status" value="1"/>
</dbReference>
<feature type="domain" description="Peptidase S54 rhomboid" evidence="8">
    <location>
        <begin position="82"/>
        <end position="220"/>
    </location>
</feature>
<keyword evidence="9" id="KW-0378">Hydrolase</keyword>
<evidence type="ECO:0000256" key="4">
    <source>
        <dbReference type="ARBA" id="ARBA00022692"/>
    </source>
</evidence>
<keyword evidence="6 7" id="KW-0472">Membrane</keyword>
<comment type="caution">
    <text evidence="9">The sequence shown here is derived from an EMBL/GenBank/DDBJ whole genome shotgun (WGS) entry which is preliminary data.</text>
</comment>
<dbReference type="Proteomes" id="UP000675940">
    <property type="component" value="Unassembled WGS sequence"/>
</dbReference>
<dbReference type="Pfam" id="PF01694">
    <property type="entry name" value="Rhomboid"/>
    <property type="match status" value="1"/>
</dbReference>
<organism evidence="9 10">
    <name type="scientific">Sagittula salina</name>
    <dbReference type="NCBI Taxonomy" id="2820268"/>
    <lineage>
        <taxon>Bacteria</taxon>
        <taxon>Pseudomonadati</taxon>
        <taxon>Pseudomonadota</taxon>
        <taxon>Alphaproteobacteria</taxon>
        <taxon>Rhodobacterales</taxon>
        <taxon>Roseobacteraceae</taxon>
        <taxon>Sagittula</taxon>
    </lineage>
</organism>
<dbReference type="GO" id="GO:0004252">
    <property type="term" value="F:serine-type endopeptidase activity"/>
    <property type="evidence" value="ECO:0007669"/>
    <property type="project" value="InterPro"/>
</dbReference>
<keyword evidence="2" id="KW-1003">Cell membrane</keyword>
<dbReference type="RefSeq" id="WP_209361749.1">
    <property type="nucleotide sequence ID" value="NZ_JAGISH010000008.1"/>
</dbReference>
<dbReference type="AlphaFoldDB" id="A0A940MQ63"/>
<name>A0A940MQ63_9RHOB</name>
<keyword evidence="10" id="KW-1185">Reference proteome</keyword>
<sequence length="235" mass="25175">MSDPNDPRKHPMNEAPVHPVPPVVVAMFLVLLGIEAVFTLGEMGMVGGPEGIGLRATYIERFGFSGQVFDWMMATGTWPLHHLLRVFSYSFLHGSFYQAIFGMVFILAMGKAVVEAMGALPFVAIYFASAAVGAVAFGVLSDGPWLIGAYPAAYGLIGGFSYLLWLQLGAVGAPQMRAFSLIGVLLAIQLLFGLMFGSDDSWIAELAGFVTGFLLSVVLIPGGWARLLARLRGAR</sequence>
<feature type="transmembrane region" description="Helical" evidence="7">
    <location>
        <begin position="119"/>
        <end position="139"/>
    </location>
</feature>
<dbReference type="EMBL" id="JAGISH010000008">
    <property type="protein sequence ID" value="MBP0483810.1"/>
    <property type="molecule type" value="Genomic_DNA"/>
</dbReference>
<keyword evidence="4 7" id="KW-0812">Transmembrane</keyword>
<gene>
    <name evidence="9" type="ORF">J5474_15100</name>
</gene>
<dbReference type="SUPFAM" id="SSF144091">
    <property type="entry name" value="Rhomboid-like"/>
    <property type="match status" value="1"/>
</dbReference>
<dbReference type="InterPro" id="IPR022764">
    <property type="entry name" value="Peptidase_S54_rhomboid_dom"/>
</dbReference>
<keyword evidence="5 7" id="KW-1133">Transmembrane helix</keyword>
<feature type="transmembrane region" description="Helical" evidence="7">
    <location>
        <begin position="178"/>
        <end position="196"/>
    </location>
</feature>
<evidence type="ECO:0000256" key="6">
    <source>
        <dbReference type="ARBA" id="ARBA00023136"/>
    </source>
</evidence>
<evidence type="ECO:0000256" key="3">
    <source>
        <dbReference type="ARBA" id="ARBA00022519"/>
    </source>
</evidence>
<dbReference type="PANTHER" id="PTHR43066">
    <property type="entry name" value="RHOMBOID-RELATED PROTEIN"/>
    <property type="match status" value="1"/>
</dbReference>
<feature type="transmembrane region" description="Helical" evidence="7">
    <location>
        <begin position="145"/>
        <end position="166"/>
    </location>
</feature>
<comment type="subcellular location">
    <subcellularLocation>
        <location evidence="1">Membrane</location>
        <topology evidence="1">Multi-pass membrane protein</topology>
    </subcellularLocation>
</comment>
<keyword evidence="9" id="KW-0645">Protease</keyword>
<evidence type="ECO:0000256" key="7">
    <source>
        <dbReference type="SAM" id="Phobius"/>
    </source>
</evidence>
<accession>A0A940MQ63</accession>
<dbReference type="EC" id="3.4.21.105" evidence="9"/>
<protein>
    <submittedName>
        <fullName evidence="9">Rhomboid family intramembrane serine protease</fullName>
        <ecNumber evidence="9">3.4.21.105</ecNumber>
    </submittedName>
</protein>
<keyword evidence="3" id="KW-0997">Cell inner membrane</keyword>
<evidence type="ECO:0000256" key="2">
    <source>
        <dbReference type="ARBA" id="ARBA00022475"/>
    </source>
</evidence>
<dbReference type="GO" id="GO:0016020">
    <property type="term" value="C:membrane"/>
    <property type="evidence" value="ECO:0007669"/>
    <property type="project" value="UniProtKB-SubCell"/>
</dbReference>
<feature type="transmembrane region" description="Helical" evidence="7">
    <location>
        <begin position="20"/>
        <end position="41"/>
    </location>
</feature>
<dbReference type="Gene3D" id="1.20.1540.10">
    <property type="entry name" value="Rhomboid-like"/>
    <property type="match status" value="1"/>
</dbReference>
<evidence type="ECO:0000256" key="5">
    <source>
        <dbReference type="ARBA" id="ARBA00022989"/>
    </source>
</evidence>
<feature type="transmembrane region" description="Helical" evidence="7">
    <location>
        <begin position="202"/>
        <end position="225"/>
    </location>
</feature>
<dbReference type="GO" id="GO:0006508">
    <property type="term" value="P:proteolysis"/>
    <property type="evidence" value="ECO:0007669"/>
    <property type="project" value="UniProtKB-KW"/>
</dbReference>
<dbReference type="InterPro" id="IPR035952">
    <property type="entry name" value="Rhomboid-like_sf"/>
</dbReference>
<evidence type="ECO:0000256" key="1">
    <source>
        <dbReference type="ARBA" id="ARBA00004141"/>
    </source>
</evidence>